<name>A0A382VWP3_9ZZZZ</name>
<evidence type="ECO:0000313" key="2">
    <source>
        <dbReference type="EMBL" id="SVD50311.1"/>
    </source>
</evidence>
<dbReference type="AlphaFoldDB" id="A0A382VWP3"/>
<keyword evidence="1" id="KW-0472">Membrane</keyword>
<organism evidence="2">
    <name type="scientific">marine metagenome</name>
    <dbReference type="NCBI Taxonomy" id="408172"/>
    <lineage>
        <taxon>unclassified sequences</taxon>
        <taxon>metagenomes</taxon>
        <taxon>ecological metagenomes</taxon>
    </lineage>
</organism>
<proteinExistence type="predicted"/>
<accession>A0A382VWP3</accession>
<feature type="non-terminal residue" evidence="2">
    <location>
        <position position="122"/>
    </location>
</feature>
<keyword evidence="1" id="KW-1133">Transmembrane helix</keyword>
<feature type="transmembrane region" description="Helical" evidence="1">
    <location>
        <begin position="20"/>
        <end position="38"/>
    </location>
</feature>
<protein>
    <submittedName>
        <fullName evidence="2">Uncharacterized protein</fullName>
    </submittedName>
</protein>
<evidence type="ECO:0000256" key="1">
    <source>
        <dbReference type="SAM" id="Phobius"/>
    </source>
</evidence>
<sequence length="122" mass="13780">MEQRNSWKTLAVNLLAERTLPVVGVVSIVTLLLLYPMFQMAPSLQASPNPPGEVFELQQDIDNKFPNSIHFTPFLLESRSGDVLTPGVLLEFKQRMQDLFDTDKRGELAAGELEQQPYLVSY</sequence>
<dbReference type="EMBL" id="UINC01154819">
    <property type="protein sequence ID" value="SVD50311.1"/>
    <property type="molecule type" value="Genomic_DNA"/>
</dbReference>
<reference evidence="2" key="1">
    <citation type="submission" date="2018-05" db="EMBL/GenBank/DDBJ databases">
        <authorList>
            <person name="Lanie J.A."/>
            <person name="Ng W.-L."/>
            <person name="Kazmierczak K.M."/>
            <person name="Andrzejewski T.M."/>
            <person name="Davidsen T.M."/>
            <person name="Wayne K.J."/>
            <person name="Tettelin H."/>
            <person name="Glass J.I."/>
            <person name="Rusch D."/>
            <person name="Podicherti R."/>
            <person name="Tsui H.-C.T."/>
            <person name="Winkler M.E."/>
        </authorList>
    </citation>
    <scope>NUCLEOTIDE SEQUENCE</scope>
</reference>
<gene>
    <name evidence="2" type="ORF">METZ01_LOCUS403165</name>
</gene>
<keyword evidence="1" id="KW-0812">Transmembrane</keyword>